<feature type="transmembrane region" description="Helical" evidence="6">
    <location>
        <begin position="111"/>
        <end position="134"/>
    </location>
</feature>
<dbReference type="InterPro" id="IPR020846">
    <property type="entry name" value="MFS_dom"/>
</dbReference>
<dbReference type="SUPFAM" id="SSF103473">
    <property type="entry name" value="MFS general substrate transporter"/>
    <property type="match status" value="1"/>
</dbReference>
<gene>
    <name evidence="8" type="primary">ydhP</name>
    <name evidence="8" type="ORF">XBKB1_980004</name>
</gene>
<evidence type="ECO:0000313" key="9">
    <source>
        <dbReference type="Proteomes" id="UP000028493"/>
    </source>
</evidence>
<feature type="transmembrane region" description="Helical" evidence="6">
    <location>
        <begin position="177"/>
        <end position="195"/>
    </location>
</feature>
<evidence type="ECO:0000313" key="8">
    <source>
        <dbReference type="EMBL" id="CDH26856.1"/>
    </source>
</evidence>
<keyword evidence="4 6" id="KW-1133">Transmembrane helix</keyword>
<name>A0A077Q1M0_XENBV</name>
<dbReference type="GO" id="GO:0005886">
    <property type="term" value="C:plasma membrane"/>
    <property type="evidence" value="ECO:0007669"/>
    <property type="project" value="UniProtKB-SubCell"/>
</dbReference>
<feature type="transmembrane region" description="Helical" evidence="6">
    <location>
        <begin position="55"/>
        <end position="80"/>
    </location>
</feature>
<evidence type="ECO:0000256" key="5">
    <source>
        <dbReference type="ARBA" id="ARBA00023136"/>
    </source>
</evidence>
<sequence>MPSCDTMNAFKPRSFRAALPAILSLMLAAFAVGTTETIVTGLLLNISTDLSVSIAASGMLVSGYAIAVAIAAPLLTILTLQLPQKGLLLWTMIIFIASHIGAAYADTYYGLMVMRIIAASMHGLFMGVGVVVAVRLVDANNAGKAIAIMFTGITVANVLGVPFGVLLGQLYGWRSSFWAIALLAIITLVLLAITLPKLKIKTVTLNQELTVLKRPAVWWALLTTVFSFGSTFVVFTYIVVILNDITGLTGAHITLVLLVFGVGLTVGNLIGARTTDRWPIPTILISLTLLSVLMGVFTWTAATSTAAVITIFLWGMAGYAFVPGMQLRVMQHAKEAPTLASALNISAFNIGIGGGALIGGIVVASPLGVSSTPWVGAVVTLISIAILLLSIRAERNKWGLSSRSIG</sequence>
<dbReference type="Proteomes" id="UP000028493">
    <property type="component" value="Unassembled WGS sequence"/>
</dbReference>
<feature type="transmembrane region" description="Helical" evidence="6">
    <location>
        <begin position="248"/>
        <end position="271"/>
    </location>
</feature>
<dbReference type="Pfam" id="PF07690">
    <property type="entry name" value="MFS_1"/>
    <property type="match status" value="1"/>
</dbReference>
<dbReference type="InterPro" id="IPR050189">
    <property type="entry name" value="MFS_Efflux_Transporters"/>
</dbReference>
<evidence type="ECO:0000256" key="2">
    <source>
        <dbReference type="ARBA" id="ARBA00022475"/>
    </source>
</evidence>
<dbReference type="EMBL" id="CBSZ010000437">
    <property type="protein sequence ID" value="CDH26856.1"/>
    <property type="molecule type" value="Genomic_DNA"/>
</dbReference>
<keyword evidence="3 6" id="KW-0812">Transmembrane</keyword>
<dbReference type="CDD" id="cd17324">
    <property type="entry name" value="MFS_NepI_like"/>
    <property type="match status" value="1"/>
</dbReference>
<proteinExistence type="predicted"/>
<accession>A0A077Q1M0</accession>
<evidence type="ECO:0000256" key="3">
    <source>
        <dbReference type="ARBA" id="ARBA00022692"/>
    </source>
</evidence>
<dbReference type="GO" id="GO:0022857">
    <property type="term" value="F:transmembrane transporter activity"/>
    <property type="evidence" value="ECO:0007669"/>
    <property type="project" value="InterPro"/>
</dbReference>
<dbReference type="PANTHER" id="PTHR43124:SF8">
    <property type="entry name" value="INNER MEMBRANE TRANSPORT PROTEIN YDHP"/>
    <property type="match status" value="1"/>
</dbReference>
<evidence type="ECO:0000259" key="7">
    <source>
        <dbReference type="PROSITE" id="PS50850"/>
    </source>
</evidence>
<dbReference type="AlphaFoldDB" id="A0A077Q1M0"/>
<evidence type="ECO:0000256" key="4">
    <source>
        <dbReference type="ARBA" id="ARBA00022989"/>
    </source>
</evidence>
<keyword evidence="5 6" id="KW-0472">Membrane</keyword>
<evidence type="ECO:0000256" key="6">
    <source>
        <dbReference type="SAM" id="Phobius"/>
    </source>
</evidence>
<organism evidence="8 9">
    <name type="scientific">Xenorhabdus bovienii str. kraussei Becker Underwood</name>
    <dbReference type="NCBI Taxonomy" id="1398204"/>
    <lineage>
        <taxon>Bacteria</taxon>
        <taxon>Pseudomonadati</taxon>
        <taxon>Pseudomonadota</taxon>
        <taxon>Gammaproteobacteria</taxon>
        <taxon>Enterobacterales</taxon>
        <taxon>Morganellaceae</taxon>
        <taxon>Xenorhabdus</taxon>
    </lineage>
</organism>
<dbReference type="PROSITE" id="PS50850">
    <property type="entry name" value="MFS"/>
    <property type="match status" value="1"/>
</dbReference>
<dbReference type="HOGENOM" id="CLU_001265_61_2_6"/>
<feature type="transmembrane region" description="Helical" evidence="6">
    <location>
        <begin position="146"/>
        <end position="171"/>
    </location>
</feature>
<feature type="transmembrane region" description="Helical" evidence="6">
    <location>
        <begin position="278"/>
        <end position="299"/>
    </location>
</feature>
<dbReference type="PANTHER" id="PTHR43124">
    <property type="entry name" value="PURINE EFFLUX PUMP PBUE"/>
    <property type="match status" value="1"/>
</dbReference>
<keyword evidence="2" id="KW-1003">Cell membrane</keyword>
<reference evidence="8" key="1">
    <citation type="submission" date="2013-07" db="EMBL/GenBank/DDBJ databases">
        <title>Sub-species coevolution in mutualistic symbiosis.</title>
        <authorList>
            <person name="Murfin K."/>
            <person name="Klassen J."/>
            <person name="Lee M."/>
            <person name="Forst S."/>
            <person name="Stock P."/>
            <person name="Goodrich-Blair H."/>
        </authorList>
    </citation>
    <scope>NUCLEOTIDE SEQUENCE [LARGE SCALE GENOMIC DNA]</scope>
    <source>
        <strain evidence="8">Kraussei Becker Underwood</strain>
    </source>
</reference>
<feature type="domain" description="Major facilitator superfamily (MFS) profile" evidence="7">
    <location>
        <begin position="21"/>
        <end position="395"/>
    </location>
</feature>
<dbReference type="InterPro" id="IPR036259">
    <property type="entry name" value="MFS_trans_sf"/>
</dbReference>
<evidence type="ECO:0000256" key="1">
    <source>
        <dbReference type="ARBA" id="ARBA00004651"/>
    </source>
</evidence>
<comment type="caution">
    <text evidence="8">The sequence shown here is derived from an EMBL/GenBank/DDBJ whole genome shotgun (WGS) entry which is preliminary data.</text>
</comment>
<feature type="transmembrane region" description="Helical" evidence="6">
    <location>
        <begin position="343"/>
        <end position="368"/>
    </location>
</feature>
<feature type="transmembrane region" description="Helical" evidence="6">
    <location>
        <begin position="374"/>
        <end position="393"/>
    </location>
</feature>
<feature type="transmembrane region" description="Helical" evidence="6">
    <location>
        <begin position="305"/>
        <end position="322"/>
    </location>
</feature>
<protein>
    <submittedName>
        <fullName evidence="8">Inner membrane transport protein YdhP</fullName>
    </submittedName>
</protein>
<dbReference type="InterPro" id="IPR011701">
    <property type="entry name" value="MFS"/>
</dbReference>
<comment type="subcellular location">
    <subcellularLocation>
        <location evidence="1">Cell membrane</location>
        <topology evidence="1">Multi-pass membrane protein</topology>
    </subcellularLocation>
</comment>
<dbReference type="Gene3D" id="1.20.1250.20">
    <property type="entry name" value="MFS general substrate transporter like domains"/>
    <property type="match status" value="2"/>
</dbReference>
<feature type="transmembrane region" description="Helical" evidence="6">
    <location>
        <begin position="216"/>
        <end position="242"/>
    </location>
</feature>
<feature type="transmembrane region" description="Helical" evidence="6">
    <location>
        <begin position="87"/>
        <end position="105"/>
    </location>
</feature>